<dbReference type="HOGENOM" id="CLU_007337_0_2_1"/>
<proteinExistence type="predicted"/>
<dbReference type="OrthoDB" id="2669721at2759"/>
<dbReference type="PANTHER" id="PTHR46579">
    <property type="entry name" value="F5/8 TYPE C DOMAIN-CONTAINING PROTEIN-RELATED"/>
    <property type="match status" value="1"/>
</dbReference>
<name>A0A0C2WRB0_AMAMK</name>
<keyword evidence="3" id="KW-1185">Reference proteome</keyword>
<accession>A0A0C2WRB0</accession>
<dbReference type="PANTHER" id="PTHR46579:SF1">
    <property type="entry name" value="F5_8 TYPE C DOMAIN-CONTAINING PROTEIN"/>
    <property type="match status" value="1"/>
</dbReference>
<evidence type="ECO:0000313" key="3">
    <source>
        <dbReference type="Proteomes" id="UP000054549"/>
    </source>
</evidence>
<feature type="region of interest" description="Disordered" evidence="1">
    <location>
        <begin position="21"/>
        <end position="70"/>
    </location>
</feature>
<feature type="region of interest" description="Disordered" evidence="1">
    <location>
        <begin position="103"/>
        <end position="126"/>
    </location>
</feature>
<reference evidence="2 3" key="1">
    <citation type="submission" date="2014-04" db="EMBL/GenBank/DDBJ databases">
        <title>Evolutionary Origins and Diversification of the Mycorrhizal Mutualists.</title>
        <authorList>
            <consortium name="DOE Joint Genome Institute"/>
            <consortium name="Mycorrhizal Genomics Consortium"/>
            <person name="Kohler A."/>
            <person name="Kuo A."/>
            <person name="Nagy L.G."/>
            <person name="Floudas D."/>
            <person name="Copeland A."/>
            <person name="Barry K.W."/>
            <person name="Cichocki N."/>
            <person name="Veneault-Fourrey C."/>
            <person name="LaButti K."/>
            <person name="Lindquist E.A."/>
            <person name="Lipzen A."/>
            <person name="Lundell T."/>
            <person name="Morin E."/>
            <person name="Murat C."/>
            <person name="Riley R."/>
            <person name="Ohm R."/>
            <person name="Sun H."/>
            <person name="Tunlid A."/>
            <person name="Henrissat B."/>
            <person name="Grigoriev I.V."/>
            <person name="Hibbett D.S."/>
            <person name="Martin F."/>
        </authorList>
    </citation>
    <scope>NUCLEOTIDE SEQUENCE [LARGE SCALE GENOMIC DNA]</scope>
    <source>
        <strain evidence="2 3">Koide BX008</strain>
    </source>
</reference>
<evidence type="ECO:0000313" key="2">
    <source>
        <dbReference type="EMBL" id="KIL59281.1"/>
    </source>
</evidence>
<dbReference type="AlphaFoldDB" id="A0A0C2WRB0"/>
<evidence type="ECO:0000256" key="1">
    <source>
        <dbReference type="SAM" id="MobiDB-lite"/>
    </source>
</evidence>
<sequence length="1046" mass="117721">MSYSKRVPCYCPKCSGLLVSERTERGHRNGPVVQQQRKPAGRKRRRKVRTDLVDEEEVLSDNDQMAGRQSNAYPTQQEDMDMNPMIGYADQNEGTVFGCDNGEEPIHHPRAGNAMPEDDNCPGQPLASAVTQALPVDDTQGDSDGEPEEDQTPEDELLSAAAAQLRLQAAVAQIDEEEAQVFGASVGEISDVVESRIENVRLAQQYIQGVSSASLDDGVLDEEVIQRLRSPIEGEVDISDPDIRFSLDIFLACSHASEATYNSMCDAVRRRFSGANILSYYLAKKTIESISGVISVLDDMCINSCQAFTGPLADRTTCSECGEARYKEAVPGKKPKPRQQACTIPLGPQIQALRRSQTGALSMRYRDLKMQEDLQRIELDEDLIYDDIFSGSDFLNFADRVQLGPNDTTVTFSLDGAQLYQNKKSDTWIAVWIINDYNPTTRYKKKHVLPALVVPGPNKPKNIDSFVYRSFHHLSALQREDGGRGLRVWDAYSQEIISTRIFFLFATADAVGSTEIDGCVGHHGAQGCRMSCDMKGRHKPNSGHYYAAHLRPNSSLIEDSNHPDHDFRAVPKPPSVELYQTNLEKVINSRNQTDYEQNRKLTGISKPSILSGLKPGMSLPVPSCFTLDLMHLLFINLGELLVPLWRGILPCDPSDDKSTWDWAKLTGDTWLEHGKLVAAATRYFPSSFHRPPRNPAEKISSGYKATEYYLYLFGLGPALFRLVLPTKYWKHFCKLVHAVHIITQRRISEKQIREAHYYFTQFVEQYEHMYYQRRMERLHFCRPCLHTLLHTALEATRVGPGAYLTQFTMERAIGDLGGDIRQPSNIYGNLCQIALRQSQINAMKALCPELDPTANISIPAYSLDVGHGYILLCPRDRRAITLSGSEREKVYNMIGRDTVRRWGRLRLPNGQVARSRYKESRNTQLPQRISRNVKLKLNTELRNGEVLFFFSDETADQVISCYALVSVYGPPNADLLEESSHALRACPYYGDENLHVIQFRSILSVVSMQPLPTCRDDVGLDSHFFVVEKSGIDDTELTGYVDSLEQ</sequence>
<protein>
    <submittedName>
        <fullName evidence="2">Uncharacterized protein</fullName>
    </submittedName>
</protein>
<dbReference type="Proteomes" id="UP000054549">
    <property type="component" value="Unassembled WGS sequence"/>
</dbReference>
<dbReference type="EMBL" id="KN818318">
    <property type="protein sequence ID" value="KIL59281.1"/>
    <property type="molecule type" value="Genomic_DNA"/>
</dbReference>
<feature type="compositionally biased region" description="Acidic residues" evidence="1">
    <location>
        <begin position="139"/>
        <end position="155"/>
    </location>
</feature>
<feature type="compositionally biased region" description="Basic residues" evidence="1">
    <location>
        <begin position="39"/>
        <end position="48"/>
    </location>
</feature>
<feature type="region of interest" description="Disordered" evidence="1">
    <location>
        <begin position="136"/>
        <end position="155"/>
    </location>
</feature>
<organism evidence="2 3">
    <name type="scientific">Amanita muscaria (strain Koide BX008)</name>
    <dbReference type="NCBI Taxonomy" id="946122"/>
    <lineage>
        <taxon>Eukaryota</taxon>
        <taxon>Fungi</taxon>
        <taxon>Dikarya</taxon>
        <taxon>Basidiomycota</taxon>
        <taxon>Agaricomycotina</taxon>
        <taxon>Agaricomycetes</taxon>
        <taxon>Agaricomycetidae</taxon>
        <taxon>Agaricales</taxon>
        <taxon>Pluteineae</taxon>
        <taxon>Amanitaceae</taxon>
        <taxon>Amanita</taxon>
    </lineage>
</organism>
<gene>
    <name evidence="2" type="ORF">M378DRAFT_27061</name>
</gene>
<dbReference type="InParanoid" id="A0A0C2WRB0"/>
<feature type="compositionally biased region" description="Polar residues" evidence="1">
    <location>
        <begin position="61"/>
        <end position="70"/>
    </location>
</feature>
<dbReference type="STRING" id="946122.A0A0C2WRB0"/>